<dbReference type="InterPro" id="IPR029041">
    <property type="entry name" value="FAD-linked_oxidoreductase-like"/>
</dbReference>
<evidence type="ECO:0000256" key="8">
    <source>
        <dbReference type="ARBA" id="ARBA00023027"/>
    </source>
</evidence>
<dbReference type="OrthoDB" id="9812555at2"/>
<dbReference type="InterPro" id="IPR004620">
    <property type="entry name" value="MTHF_reductase_bac"/>
</dbReference>
<evidence type="ECO:0000256" key="7">
    <source>
        <dbReference type="ARBA" id="ARBA00023002"/>
    </source>
</evidence>
<dbReference type="GO" id="GO:0035999">
    <property type="term" value="P:tetrahydrofolate interconversion"/>
    <property type="evidence" value="ECO:0007669"/>
    <property type="project" value="UniProtKB-UniPathway"/>
</dbReference>
<dbReference type="Pfam" id="PF02219">
    <property type="entry name" value="MTHFR"/>
    <property type="match status" value="1"/>
</dbReference>
<keyword evidence="14" id="KW-1185">Reference proteome</keyword>
<dbReference type="Gene3D" id="3.20.20.220">
    <property type="match status" value="1"/>
</dbReference>
<dbReference type="GO" id="GO:0005829">
    <property type="term" value="C:cytosol"/>
    <property type="evidence" value="ECO:0007669"/>
    <property type="project" value="InterPro"/>
</dbReference>
<sequence>MTKITEYFKNSGGKTLFSIEIIPPVKGQHLGELMGHIEPLMEFKPPFIEVTYHREEFIEKEVNGELKRIPIRKRPGTLGICAALMQKFKVEAVPHVICGGFTQEETEDFLIDLHYLGIENVLALRGDQEKGEDRFIPKLGGHAYANELVEQICRMNKGQLLYEETESFPTNFCVGVAAYPEKHFEAVSLETDLQYLKQKVDAGADYVVTQMFFDNQKYFDFVKACRAIGINVPIIPGIKPLATVKQLEVLPAIFHLEIPNDLSKAVLAATNSAGIKQAGIEWAIQQGKELIQAGVPALHFYTMSKSDSVRSIASALF</sequence>
<dbReference type="AlphaFoldDB" id="A0A2S2DVZ2"/>
<comment type="cofactor">
    <cofactor evidence="1 12">
        <name>FAD</name>
        <dbReference type="ChEBI" id="CHEBI:57692"/>
    </cofactor>
</comment>
<reference evidence="14" key="1">
    <citation type="submission" date="2018-05" db="EMBL/GenBank/DDBJ databases">
        <title>Pseudarcicella sp. HME7025 Genome sequencing and assembly.</title>
        <authorList>
            <person name="Kim H."/>
            <person name="Kang H."/>
            <person name="Joh K."/>
        </authorList>
    </citation>
    <scope>NUCLEOTIDE SEQUENCE [LARGE SCALE GENOMIC DNA]</scope>
    <source>
        <strain evidence="14">HME7025</strain>
    </source>
</reference>
<dbReference type="GO" id="GO:0009086">
    <property type="term" value="P:methionine biosynthetic process"/>
    <property type="evidence" value="ECO:0007669"/>
    <property type="project" value="UniProtKB-KW"/>
</dbReference>
<keyword evidence="5 12" id="KW-0285">Flavoprotein</keyword>
<dbReference type="RefSeq" id="WP_109323248.1">
    <property type="nucleotide sequence ID" value="NZ_CP029346.1"/>
</dbReference>
<evidence type="ECO:0000256" key="5">
    <source>
        <dbReference type="ARBA" id="ARBA00022630"/>
    </source>
</evidence>
<dbReference type="UniPathway" id="UPA00193"/>
<proteinExistence type="inferred from homology"/>
<dbReference type="GO" id="GO:0071949">
    <property type="term" value="F:FAD binding"/>
    <property type="evidence" value="ECO:0007669"/>
    <property type="project" value="TreeGrafter"/>
</dbReference>
<dbReference type="InterPro" id="IPR003171">
    <property type="entry name" value="Mehydrof_redctse-like"/>
</dbReference>
<dbReference type="GO" id="GO:0106312">
    <property type="term" value="F:methylenetetrahydrofolate reductase (NADH) activity"/>
    <property type="evidence" value="ECO:0007669"/>
    <property type="project" value="UniProtKB-EC"/>
</dbReference>
<comment type="catalytic activity">
    <reaction evidence="11">
        <text>(6S)-5-methyl-5,6,7,8-tetrahydrofolate + NAD(+) = (6R)-5,10-methylene-5,6,7,8-tetrahydrofolate + NADH + H(+)</text>
        <dbReference type="Rhea" id="RHEA:19821"/>
        <dbReference type="ChEBI" id="CHEBI:15378"/>
        <dbReference type="ChEBI" id="CHEBI:15636"/>
        <dbReference type="ChEBI" id="CHEBI:18608"/>
        <dbReference type="ChEBI" id="CHEBI:57540"/>
        <dbReference type="ChEBI" id="CHEBI:57945"/>
        <dbReference type="EC" id="1.5.1.54"/>
    </reaction>
    <physiologicalReaction direction="right-to-left" evidence="11">
        <dbReference type="Rhea" id="RHEA:19823"/>
    </physiologicalReaction>
</comment>
<evidence type="ECO:0000256" key="3">
    <source>
        <dbReference type="ARBA" id="ARBA00006743"/>
    </source>
</evidence>
<keyword evidence="8" id="KW-0520">NAD</keyword>
<name>A0A2S2DVZ2_9BACT</name>
<evidence type="ECO:0000313" key="14">
    <source>
        <dbReference type="Proteomes" id="UP000245468"/>
    </source>
</evidence>
<evidence type="ECO:0000256" key="4">
    <source>
        <dbReference type="ARBA" id="ARBA00022605"/>
    </source>
</evidence>
<dbReference type="PANTHER" id="PTHR45754">
    <property type="entry name" value="METHYLENETETRAHYDROFOLATE REDUCTASE"/>
    <property type="match status" value="1"/>
</dbReference>
<keyword evidence="7 12" id="KW-0560">Oxidoreductase</keyword>
<protein>
    <recommendedName>
        <fullName evidence="12">Methylenetetrahydrofolate reductase</fullName>
        <ecNumber evidence="12">1.5.1.54</ecNumber>
    </recommendedName>
</protein>
<comment type="pathway">
    <text evidence="2 12">One-carbon metabolism; tetrahydrofolate interconversion.</text>
</comment>
<evidence type="ECO:0000256" key="2">
    <source>
        <dbReference type="ARBA" id="ARBA00004777"/>
    </source>
</evidence>
<keyword evidence="6 12" id="KW-0274">FAD</keyword>
<dbReference type="NCBIfam" id="TIGR00676">
    <property type="entry name" value="fadh2"/>
    <property type="match status" value="1"/>
</dbReference>
<keyword evidence="4" id="KW-0028">Amino-acid biosynthesis</keyword>
<organism evidence="13 14">
    <name type="scientific">Aquirufa nivalisilvae</name>
    <dbReference type="NCBI Taxonomy" id="2516557"/>
    <lineage>
        <taxon>Bacteria</taxon>
        <taxon>Pseudomonadati</taxon>
        <taxon>Bacteroidota</taxon>
        <taxon>Cytophagia</taxon>
        <taxon>Cytophagales</taxon>
        <taxon>Flectobacillaceae</taxon>
        <taxon>Aquirufa</taxon>
    </lineage>
</organism>
<comment type="pathway">
    <text evidence="10">Amino-acid biosynthesis; L-methionine biosynthesis via de novo pathway.</text>
</comment>
<accession>A0A2S2DVZ2</accession>
<keyword evidence="9" id="KW-0486">Methionine biosynthesis</keyword>
<evidence type="ECO:0000256" key="1">
    <source>
        <dbReference type="ARBA" id="ARBA00001974"/>
    </source>
</evidence>
<dbReference type="CDD" id="cd00537">
    <property type="entry name" value="MTHFR"/>
    <property type="match status" value="1"/>
</dbReference>
<dbReference type="Proteomes" id="UP000245468">
    <property type="component" value="Chromosome"/>
</dbReference>
<evidence type="ECO:0000256" key="11">
    <source>
        <dbReference type="ARBA" id="ARBA00048628"/>
    </source>
</evidence>
<evidence type="ECO:0000256" key="6">
    <source>
        <dbReference type="ARBA" id="ARBA00022827"/>
    </source>
</evidence>
<dbReference type="KEGG" id="psez:HME7025_01719"/>
<evidence type="ECO:0000256" key="9">
    <source>
        <dbReference type="ARBA" id="ARBA00023167"/>
    </source>
</evidence>
<comment type="similarity">
    <text evidence="3 12">Belongs to the methylenetetrahydrofolate reductase family.</text>
</comment>
<evidence type="ECO:0000256" key="12">
    <source>
        <dbReference type="RuleBase" id="RU003862"/>
    </source>
</evidence>
<dbReference type="EC" id="1.5.1.54" evidence="12"/>
<evidence type="ECO:0000256" key="10">
    <source>
        <dbReference type="ARBA" id="ARBA00034478"/>
    </source>
</evidence>
<evidence type="ECO:0000313" key="13">
    <source>
        <dbReference type="EMBL" id="AWL09571.1"/>
    </source>
</evidence>
<dbReference type="SUPFAM" id="SSF51730">
    <property type="entry name" value="FAD-linked oxidoreductase"/>
    <property type="match status" value="1"/>
</dbReference>
<gene>
    <name evidence="13" type="primary">metF</name>
    <name evidence="13" type="ORF">HME7025_01719</name>
</gene>
<dbReference type="EMBL" id="CP029346">
    <property type="protein sequence ID" value="AWL09571.1"/>
    <property type="molecule type" value="Genomic_DNA"/>
</dbReference>
<dbReference type="PANTHER" id="PTHR45754:SF3">
    <property type="entry name" value="METHYLENETETRAHYDROFOLATE REDUCTASE (NADPH)"/>
    <property type="match status" value="1"/>
</dbReference>